<reference evidence="2" key="1">
    <citation type="submission" date="2015-10" db="EMBL/GenBank/DDBJ databases">
        <title>Genome of Paenibacillus bovis sp. nov.</title>
        <authorList>
            <person name="Wu Z."/>
            <person name="Gao C."/>
            <person name="Liu Z."/>
            <person name="Zheng H."/>
        </authorList>
    </citation>
    <scope>NUCLEOTIDE SEQUENCE [LARGE SCALE GENOMIC DNA]</scope>
    <source>
        <strain evidence="2">BD3526</strain>
    </source>
</reference>
<reference evidence="1 2" key="2">
    <citation type="journal article" date="2016" name="Int. J. Syst. Evol. Microbiol.">
        <title>Paenibacillus bovis sp. nov., isolated from raw yak (Bos grunniens) milk.</title>
        <authorList>
            <person name="Gao C."/>
            <person name="Han J."/>
            <person name="Liu Z."/>
            <person name="Xu X."/>
            <person name="Hang F."/>
            <person name="Wu Z."/>
        </authorList>
    </citation>
    <scope>NUCLEOTIDE SEQUENCE [LARGE SCALE GENOMIC DNA]</scope>
    <source>
        <strain evidence="1 2">BD3526</strain>
    </source>
</reference>
<evidence type="ECO:0000313" key="1">
    <source>
        <dbReference type="EMBL" id="ANF96629.1"/>
    </source>
</evidence>
<proteinExistence type="predicted"/>
<evidence type="ECO:0000313" key="2">
    <source>
        <dbReference type="Proteomes" id="UP000078148"/>
    </source>
</evidence>
<accession>A0A172ZGH0</accession>
<sequence>MSKNDIKMQLQPTIDLADYIAGYTIQSVLLGPDQRIFVLLIDQIPDRIRGMFVQASLDKPRTYKILIIEDGQIQEVILANQKFHYHTVQPLEDHLLLVGARCHYYGPDQYDLNARVCDMDGHILHDFLLGDGIEYVQVTREGTIWTGYFDEGVFGNYGWNPPVGEAGLLAWDAQGNRLYTNTQADIMDCYALNVINDQEVWFYYYTDFMLGHITGGTTDPQIEWVNPQISGSSGFCTDGYHFLFQGGYNNSNQLFFKKRDQPGRLTGKKTVQLQGANQQPLDLTYSDFRRDQILIYSEGMLYTTAIQDILHVL</sequence>
<dbReference type="AlphaFoldDB" id="A0A172ZGH0"/>
<organism evidence="1 2">
    <name type="scientific">Paenibacillus bovis</name>
    <dbReference type="NCBI Taxonomy" id="1616788"/>
    <lineage>
        <taxon>Bacteria</taxon>
        <taxon>Bacillati</taxon>
        <taxon>Bacillota</taxon>
        <taxon>Bacilli</taxon>
        <taxon>Bacillales</taxon>
        <taxon>Paenibacillaceae</taxon>
        <taxon>Paenibacillus</taxon>
    </lineage>
</organism>
<dbReference type="RefSeq" id="WP_060534650.1">
    <property type="nucleotide sequence ID" value="NZ_CP013023.1"/>
</dbReference>
<protein>
    <submittedName>
        <fullName evidence="1">Uncharacterized protein</fullName>
    </submittedName>
</protein>
<dbReference type="Proteomes" id="UP000078148">
    <property type="component" value="Chromosome"/>
</dbReference>
<gene>
    <name evidence="1" type="ORF">AR543_11835</name>
</gene>
<dbReference type="OrthoDB" id="6636929at2"/>
<name>A0A172ZGH0_9BACL</name>
<dbReference type="STRING" id="1616788.AR543_11835"/>
<dbReference type="KEGG" id="pbv:AR543_11835"/>
<dbReference type="EMBL" id="CP013023">
    <property type="protein sequence ID" value="ANF96629.1"/>
    <property type="molecule type" value="Genomic_DNA"/>
</dbReference>
<keyword evidence="2" id="KW-1185">Reference proteome</keyword>